<keyword evidence="2" id="KW-0732">Signal</keyword>
<dbReference type="Proteomes" id="UP000593564">
    <property type="component" value="Unassembled WGS sequence"/>
</dbReference>
<evidence type="ECO:0000313" key="3">
    <source>
        <dbReference type="EMBL" id="KAF5938989.1"/>
    </source>
</evidence>
<organism evidence="3 4">
    <name type="scientific">Camellia sinensis</name>
    <name type="common">Tea plant</name>
    <name type="synonym">Thea sinensis</name>
    <dbReference type="NCBI Taxonomy" id="4442"/>
    <lineage>
        <taxon>Eukaryota</taxon>
        <taxon>Viridiplantae</taxon>
        <taxon>Streptophyta</taxon>
        <taxon>Embryophyta</taxon>
        <taxon>Tracheophyta</taxon>
        <taxon>Spermatophyta</taxon>
        <taxon>Magnoliopsida</taxon>
        <taxon>eudicotyledons</taxon>
        <taxon>Gunneridae</taxon>
        <taxon>Pentapetalae</taxon>
        <taxon>asterids</taxon>
        <taxon>Ericales</taxon>
        <taxon>Theaceae</taxon>
        <taxon>Camellia</taxon>
    </lineage>
</organism>
<accession>A0A7J7GE14</accession>
<proteinExistence type="predicted"/>
<feature type="region of interest" description="Disordered" evidence="1">
    <location>
        <begin position="187"/>
        <end position="220"/>
    </location>
</feature>
<gene>
    <name evidence="3" type="ORF">HYC85_023248</name>
</gene>
<reference evidence="3 4" key="2">
    <citation type="submission" date="2020-07" db="EMBL/GenBank/DDBJ databases">
        <title>Genome assembly of wild tea tree DASZ reveals pedigree and selection history of tea varieties.</title>
        <authorList>
            <person name="Zhang W."/>
        </authorList>
    </citation>
    <scope>NUCLEOTIDE SEQUENCE [LARGE SCALE GENOMIC DNA]</scope>
    <source>
        <strain evidence="4">cv. G240</strain>
        <tissue evidence="3">Leaf</tissue>
    </source>
</reference>
<dbReference type="PANTHER" id="PTHR36336">
    <property type="entry name" value="OS09G0560400 PROTEIN"/>
    <property type="match status" value="1"/>
</dbReference>
<comment type="caution">
    <text evidence="3">The sequence shown here is derived from an EMBL/GenBank/DDBJ whole genome shotgun (WGS) entry which is preliminary data.</text>
</comment>
<keyword evidence="4" id="KW-1185">Reference proteome</keyword>
<evidence type="ECO:0000256" key="1">
    <source>
        <dbReference type="SAM" id="MobiDB-lite"/>
    </source>
</evidence>
<dbReference type="PANTHER" id="PTHR36336:SF1">
    <property type="entry name" value="OS09G0560400 PROTEIN"/>
    <property type="match status" value="1"/>
</dbReference>
<sequence length="361" mass="40379">MASSSNLSSFLLFLLSLFSLSTDLALGHESSRGRREEEVGIRGRRVLMGFKETPSGGNVTFDCSPSGPCVACLYSEKNDEKYRCSETGYRIPLKCVKIEAGTNQVNSKKAQPNRSTLENNSAKEKLHVMLHNAEESYTSIRQRSLLADSSTSVGGSQPYITYRSCIPPINEEKLSVIGFENKRRKKATRQEAAVSPSKRMANRGGTGRYRGSSRPAPNRRTYPALQREEKIILSQTEPSNRWIDPTVHPRATEYQSLLQQLEDRLTYDHGISGDEFAEIQVSLSNEEDDAIQQARTAIQQLVKIQQLKLEAVARAATNDNLSLIYFRRKQSSVAAGVGAMRIPTNSRKSREEMLIDVTQKR</sequence>
<dbReference type="AlphaFoldDB" id="A0A7J7GE14"/>
<reference evidence="4" key="1">
    <citation type="journal article" date="2020" name="Nat. Commun.">
        <title>Genome assembly of wild tea tree DASZ reveals pedigree and selection history of tea varieties.</title>
        <authorList>
            <person name="Zhang W."/>
            <person name="Zhang Y."/>
            <person name="Qiu H."/>
            <person name="Guo Y."/>
            <person name="Wan H."/>
            <person name="Zhang X."/>
            <person name="Scossa F."/>
            <person name="Alseekh S."/>
            <person name="Zhang Q."/>
            <person name="Wang P."/>
            <person name="Xu L."/>
            <person name="Schmidt M.H."/>
            <person name="Jia X."/>
            <person name="Li D."/>
            <person name="Zhu A."/>
            <person name="Guo F."/>
            <person name="Chen W."/>
            <person name="Ni D."/>
            <person name="Usadel B."/>
            <person name="Fernie A.R."/>
            <person name="Wen W."/>
        </authorList>
    </citation>
    <scope>NUCLEOTIDE SEQUENCE [LARGE SCALE GENOMIC DNA]</scope>
    <source>
        <strain evidence="4">cv. G240</strain>
    </source>
</reference>
<evidence type="ECO:0000256" key="2">
    <source>
        <dbReference type="SAM" id="SignalP"/>
    </source>
</evidence>
<dbReference type="EMBL" id="JACBKZ010000011">
    <property type="protein sequence ID" value="KAF5938989.1"/>
    <property type="molecule type" value="Genomic_DNA"/>
</dbReference>
<feature type="chain" id="PRO_5029591208" evidence="2">
    <location>
        <begin position="28"/>
        <end position="361"/>
    </location>
</feature>
<protein>
    <submittedName>
        <fullName evidence="3">Uncharacterized protein</fullName>
    </submittedName>
</protein>
<feature type="signal peptide" evidence="2">
    <location>
        <begin position="1"/>
        <end position="27"/>
    </location>
</feature>
<evidence type="ECO:0000313" key="4">
    <source>
        <dbReference type="Proteomes" id="UP000593564"/>
    </source>
</evidence>
<name>A0A7J7GE14_CAMSI</name>